<reference evidence="2 3" key="1">
    <citation type="submission" date="2020-06" db="EMBL/GenBank/DDBJ databases">
        <authorList>
            <person name="Hwang Y.J."/>
        </authorList>
    </citation>
    <scope>NUCLEOTIDE SEQUENCE [LARGE SCALE GENOMIC DNA]</scope>
    <source>
        <strain evidence="2 3">KUDC8001</strain>
    </source>
</reference>
<dbReference type="Gene3D" id="3.10.180.10">
    <property type="entry name" value="2,3-Dihydroxybiphenyl 1,2-Dioxygenase, domain 1"/>
    <property type="match status" value="1"/>
</dbReference>
<reference evidence="2 3" key="2">
    <citation type="submission" date="2020-08" db="EMBL/GenBank/DDBJ databases">
        <title>Adhaeribacter dokdonensis sp. nov., isolated from the rhizosphere of Elymus tsukushiensis, a plant native to the Dokdo Islands, Republic of Korea.</title>
        <authorList>
            <person name="Ghim S.Y."/>
        </authorList>
    </citation>
    <scope>NUCLEOTIDE SEQUENCE [LARGE SCALE GENOMIC DNA]</scope>
    <source>
        <strain evidence="2 3">KUDC8001</strain>
    </source>
</reference>
<gene>
    <name evidence="2" type="ORF">HUW48_13660</name>
</gene>
<dbReference type="Pfam" id="PF00903">
    <property type="entry name" value="Glyoxalase"/>
    <property type="match status" value="1"/>
</dbReference>
<dbReference type="Proteomes" id="UP000514509">
    <property type="component" value="Chromosome"/>
</dbReference>
<evidence type="ECO:0000259" key="1">
    <source>
        <dbReference type="PROSITE" id="PS51819"/>
    </source>
</evidence>
<dbReference type="AlphaFoldDB" id="A0A7L7L865"/>
<proteinExistence type="predicted"/>
<dbReference type="SUPFAM" id="SSF54593">
    <property type="entry name" value="Glyoxalase/Bleomycin resistance protein/Dihydroxybiphenyl dioxygenase"/>
    <property type="match status" value="1"/>
</dbReference>
<protein>
    <submittedName>
        <fullName evidence="2">VOC family protein</fullName>
    </submittedName>
</protein>
<name>A0A7L7L865_9BACT</name>
<evidence type="ECO:0000313" key="3">
    <source>
        <dbReference type="Proteomes" id="UP000514509"/>
    </source>
</evidence>
<evidence type="ECO:0000313" key="2">
    <source>
        <dbReference type="EMBL" id="QMU29022.1"/>
    </source>
</evidence>
<keyword evidence="3" id="KW-1185">Reference proteome</keyword>
<organism evidence="2 3">
    <name type="scientific">Adhaeribacter radiodurans</name>
    <dbReference type="NCBI Taxonomy" id="2745197"/>
    <lineage>
        <taxon>Bacteria</taxon>
        <taxon>Pseudomonadati</taxon>
        <taxon>Bacteroidota</taxon>
        <taxon>Cytophagia</taxon>
        <taxon>Cytophagales</taxon>
        <taxon>Hymenobacteraceae</taxon>
        <taxon>Adhaeribacter</taxon>
    </lineage>
</organism>
<dbReference type="EMBL" id="CP055153">
    <property type="protein sequence ID" value="QMU29022.1"/>
    <property type="molecule type" value="Genomic_DNA"/>
</dbReference>
<feature type="domain" description="VOC" evidence="1">
    <location>
        <begin position="5"/>
        <end position="126"/>
    </location>
</feature>
<dbReference type="RefSeq" id="WP_182416202.1">
    <property type="nucleotide sequence ID" value="NZ_CP055153.1"/>
</dbReference>
<dbReference type="InterPro" id="IPR004360">
    <property type="entry name" value="Glyas_Fos-R_dOase_dom"/>
</dbReference>
<dbReference type="PROSITE" id="PS51819">
    <property type="entry name" value="VOC"/>
    <property type="match status" value="1"/>
</dbReference>
<accession>A0A7L7L865</accession>
<sequence length="129" mass="14483">MFRNTKAFSGFSVNDLQKAKQFYSQVLDLEVSEDTSMGILHLHLAGGTKVLIYPKLNHNPANYTVLNFPVPNIEDAVTELKNRGVVFEIYDFEHLKTDEDHIFRGGGPFIAWFKDPAGNILSVLEVAEA</sequence>
<dbReference type="InterPro" id="IPR029068">
    <property type="entry name" value="Glyas_Bleomycin-R_OHBP_Dase"/>
</dbReference>
<dbReference type="InterPro" id="IPR037523">
    <property type="entry name" value="VOC_core"/>
</dbReference>
<dbReference type="KEGG" id="add:HUW48_13660"/>